<evidence type="ECO:0000313" key="3">
    <source>
        <dbReference type="Proteomes" id="UP001183643"/>
    </source>
</evidence>
<feature type="transmembrane region" description="Helical" evidence="1">
    <location>
        <begin position="20"/>
        <end position="39"/>
    </location>
</feature>
<keyword evidence="1" id="KW-0472">Membrane</keyword>
<sequence length="292" mass="31551">MNDPVFDEDVDRSAEHRLALIRTVVLTTVFTALLAFAGLPLMQAGSLAFGTALIILCRSTAIERFVFTQAEAYAKEIVGRHAGVFLDVLRNRPDIATAYERHGLAVRHLLACRPDDVRAAAHRLRAAGYPDRRLRQPRRSVVRLATAGTGLLIAVVLGRMLESAGVCSPTGVAALWSAVTWPNRLILLAGLLVAVASRAGAAWHNRRELLGAGDGFARRPTDEVFAMLGPPWRARRAAVVADLHRVLAVVRSGGAITDEELGLRRWSELVTLEWLFATGLVTGVVASLAVSC</sequence>
<name>A0AAE3YKE4_9ACTN</name>
<proteinExistence type="predicted"/>
<accession>A0AAE3YKE4</accession>
<protein>
    <submittedName>
        <fullName evidence="2">Uncharacterized protein</fullName>
    </submittedName>
</protein>
<comment type="caution">
    <text evidence="2">The sequence shown here is derived from an EMBL/GenBank/DDBJ whole genome shotgun (WGS) entry which is preliminary data.</text>
</comment>
<feature type="transmembrane region" description="Helical" evidence="1">
    <location>
        <begin position="181"/>
        <end position="201"/>
    </location>
</feature>
<reference evidence="2" key="1">
    <citation type="submission" date="2023-07" db="EMBL/GenBank/DDBJ databases">
        <title>Sequencing the genomes of 1000 actinobacteria strains.</title>
        <authorList>
            <person name="Klenk H.-P."/>
        </authorList>
    </citation>
    <scope>NUCLEOTIDE SEQUENCE</scope>
    <source>
        <strain evidence="2">DSM 44707</strain>
    </source>
</reference>
<evidence type="ECO:0000256" key="1">
    <source>
        <dbReference type="SAM" id="Phobius"/>
    </source>
</evidence>
<keyword evidence="1" id="KW-1133">Transmembrane helix</keyword>
<dbReference type="AlphaFoldDB" id="A0AAE3YKE4"/>
<gene>
    <name evidence="2" type="ORF">J2S41_002182</name>
</gene>
<organism evidence="2 3">
    <name type="scientific">Catenuloplanes atrovinosus</name>
    <dbReference type="NCBI Taxonomy" id="137266"/>
    <lineage>
        <taxon>Bacteria</taxon>
        <taxon>Bacillati</taxon>
        <taxon>Actinomycetota</taxon>
        <taxon>Actinomycetes</taxon>
        <taxon>Micromonosporales</taxon>
        <taxon>Micromonosporaceae</taxon>
        <taxon>Catenuloplanes</taxon>
    </lineage>
</organism>
<evidence type="ECO:0000313" key="2">
    <source>
        <dbReference type="EMBL" id="MDR7275404.1"/>
    </source>
</evidence>
<feature type="transmembrane region" description="Helical" evidence="1">
    <location>
        <begin position="141"/>
        <end position="161"/>
    </location>
</feature>
<dbReference type="RefSeq" id="WP_310366311.1">
    <property type="nucleotide sequence ID" value="NZ_JAVDYB010000001.1"/>
</dbReference>
<dbReference type="Proteomes" id="UP001183643">
    <property type="component" value="Unassembled WGS sequence"/>
</dbReference>
<dbReference type="EMBL" id="JAVDYB010000001">
    <property type="protein sequence ID" value="MDR7275404.1"/>
    <property type="molecule type" value="Genomic_DNA"/>
</dbReference>
<keyword evidence="3" id="KW-1185">Reference proteome</keyword>
<keyword evidence="1" id="KW-0812">Transmembrane</keyword>